<gene>
    <name evidence="1" type="ORF">DPMN_000824</name>
</gene>
<dbReference type="Proteomes" id="UP000828390">
    <property type="component" value="Unassembled WGS sequence"/>
</dbReference>
<dbReference type="AlphaFoldDB" id="A0A9D4MKA7"/>
<name>A0A9D4MKA7_DREPO</name>
<reference evidence="1" key="1">
    <citation type="journal article" date="2019" name="bioRxiv">
        <title>The Genome of the Zebra Mussel, Dreissena polymorpha: A Resource for Invasive Species Research.</title>
        <authorList>
            <person name="McCartney M.A."/>
            <person name="Auch B."/>
            <person name="Kono T."/>
            <person name="Mallez S."/>
            <person name="Zhang Y."/>
            <person name="Obille A."/>
            <person name="Becker A."/>
            <person name="Abrahante J.E."/>
            <person name="Garbe J."/>
            <person name="Badalamenti J.P."/>
            <person name="Herman A."/>
            <person name="Mangelson H."/>
            <person name="Liachko I."/>
            <person name="Sullivan S."/>
            <person name="Sone E.D."/>
            <person name="Koren S."/>
            <person name="Silverstein K.A.T."/>
            <person name="Beckman K.B."/>
            <person name="Gohl D.M."/>
        </authorList>
    </citation>
    <scope>NUCLEOTIDE SEQUENCE</scope>
    <source>
        <strain evidence="1">Duluth1</strain>
        <tissue evidence="1">Whole animal</tissue>
    </source>
</reference>
<sequence>MLRSHRKHLNVLRAQYSTANAEQTYYAIRGGKAQRVDAESAIEAASVSGGKSHFAVKLRICPPRHAEASRDQQHDAETYDIQYTPRVFPNFPPYSAGFDLEGD</sequence>
<comment type="caution">
    <text evidence="1">The sequence shown here is derived from an EMBL/GenBank/DDBJ whole genome shotgun (WGS) entry which is preliminary data.</text>
</comment>
<organism evidence="1 2">
    <name type="scientific">Dreissena polymorpha</name>
    <name type="common">Zebra mussel</name>
    <name type="synonym">Mytilus polymorpha</name>
    <dbReference type="NCBI Taxonomy" id="45954"/>
    <lineage>
        <taxon>Eukaryota</taxon>
        <taxon>Metazoa</taxon>
        <taxon>Spiralia</taxon>
        <taxon>Lophotrochozoa</taxon>
        <taxon>Mollusca</taxon>
        <taxon>Bivalvia</taxon>
        <taxon>Autobranchia</taxon>
        <taxon>Heteroconchia</taxon>
        <taxon>Euheterodonta</taxon>
        <taxon>Imparidentia</taxon>
        <taxon>Neoheterodontei</taxon>
        <taxon>Myida</taxon>
        <taxon>Dreissenoidea</taxon>
        <taxon>Dreissenidae</taxon>
        <taxon>Dreissena</taxon>
    </lineage>
</organism>
<accession>A0A9D4MKA7</accession>
<reference evidence="1" key="2">
    <citation type="submission" date="2020-11" db="EMBL/GenBank/DDBJ databases">
        <authorList>
            <person name="McCartney M.A."/>
            <person name="Auch B."/>
            <person name="Kono T."/>
            <person name="Mallez S."/>
            <person name="Becker A."/>
            <person name="Gohl D.M."/>
            <person name="Silverstein K.A.T."/>
            <person name="Koren S."/>
            <person name="Bechman K.B."/>
            <person name="Herman A."/>
            <person name="Abrahante J.E."/>
            <person name="Garbe J."/>
        </authorList>
    </citation>
    <scope>NUCLEOTIDE SEQUENCE</scope>
    <source>
        <strain evidence="1">Duluth1</strain>
        <tissue evidence="1">Whole animal</tissue>
    </source>
</reference>
<keyword evidence="2" id="KW-1185">Reference proteome</keyword>
<evidence type="ECO:0000313" key="1">
    <source>
        <dbReference type="EMBL" id="KAH3876971.1"/>
    </source>
</evidence>
<evidence type="ECO:0000313" key="2">
    <source>
        <dbReference type="Proteomes" id="UP000828390"/>
    </source>
</evidence>
<proteinExistence type="predicted"/>
<dbReference type="EMBL" id="JAIWYP010000001">
    <property type="protein sequence ID" value="KAH3876971.1"/>
    <property type="molecule type" value="Genomic_DNA"/>
</dbReference>
<protein>
    <submittedName>
        <fullName evidence="1">Uncharacterized protein</fullName>
    </submittedName>
</protein>